<dbReference type="CDD" id="cd00067">
    <property type="entry name" value="GAL4"/>
    <property type="match status" value="1"/>
</dbReference>
<evidence type="ECO:0000256" key="1">
    <source>
        <dbReference type="ARBA" id="ARBA00004123"/>
    </source>
</evidence>
<feature type="domain" description="Zn(2)-C6 fungal-type" evidence="4">
    <location>
        <begin position="242"/>
        <end position="272"/>
    </location>
</feature>
<accession>A0A8H7B289</accession>
<dbReference type="GO" id="GO:0008270">
    <property type="term" value="F:zinc ion binding"/>
    <property type="evidence" value="ECO:0007669"/>
    <property type="project" value="InterPro"/>
</dbReference>
<organism evidence="5 6">
    <name type="scientific">Alternaria burnsii</name>
    <dbReference type="NCBI Taxonomy" id="1187904"/>
    <lineage>
        <taxon>Eukaryota</taxon>
        <taxon>Fungi</taxon>
        <taxon>Dikarya</taxon>
        <taxon>Ascomycota</taxon>
        <taxon>Pezizomycotina</taxon>
        <taxon>Dothideomycetes</taxon>
        <taxon>Pleosporomycetidae</taxon>
        <taxon>Pleosporales</taxon>
        <taxon>Pleosporineae</taxon>
        <taxon>Pleosporaceae</taxon>
        <taxon>Alternaria</taxon>
        <taxon>Alternaria sect. Alternaria</taxon>
    </lineage>
</organism>
<dbReference type="GO" id="GO:0005634">
    <property type="term" value="C:nucleus"/>
    <property type="evidence" value="ECO:0007669"/>
    <property type="project" value="UniProtKB-SubCell"/>
</dbReference>
<dbReference type="InterPro" id="IPR036864">
    <property type="entry name" value="Zn2-C6_fun-type_DNA-bd_sf"/>
</dbReference>
<dbReference type="Gene3D" id="3.30.710.10">
    <property type="entry name" value="Potassium Channel Kv1.1, Chain A"/>
    <property type="match status" value="1"/>
</dbReference>
<dbReference type="PANTHER" id="PTHR31001:SF85">
    <property type="entry name" value="ZN(II)2CYS6 TRANSCRIPTION FACTOR (EUROFUNG)"/>
    <property type="match status" value="1"/>
</dbReference>
<sequence>MPDSDLAVSLLKPEEADQYMRIRHEVFRTTINNILYSRGEPSQKTLDRVTEDIRDGVINKGILYLKCVDTSTGEMVAGARWRYVKPKEEGAKERTWEEVDAGFTIPEPYDESDPELFKSLYTLFNSNKREILGNRPYYVLDTLVTLQAHERRGAGSMLVRWGCEKADEVGVEAFLEASPMGAPMYARHGFQPVKEVSIDLRQWGGKELMNFIMVSAPSDAPLGASHPTNTTAQEPPAPKSFSCVLCAQRKVKCDKRPDGCANCTKIRARCVYKAPPPARRRKKGVREIDVATRLRVYEDALRQLGVEPEDLVKQHYAKATRGEELVTGFNGFLEPHGPSRARKAHVASEVGVLVLEEGRSRYLENGLWTSLHAEFREPKDILDESSDEEVSGGSYDVPLSPSATDGAALVMGVHSTSSNLLSLHPNPVQIFKLWQSYLRNIHPLVKICHAPTTQQLILDASDNLHALPRDIEALLFAIYCITVESLEDVECLSILGEPKGIATQRFRQGAQHALANANFLRSSSVMLLQSFTLFVLSLQDFDARVIWIFSGIAQRIGQRIGLHRDGDTLKLPPFEAEIRRRLWWQIMVLEGSSQKLAGTGTSGMILRGDVGMPSNINDSDLFPGMKEMPREHDGATDMMFFLIRCHVGDFLKRSAEDHTTFDGLWHRLSTSAVQVATKDKAINELENVFQRKFLRYCDLSIPWHLLCMHLAKSVLFMMRFMAHSTDSYNVDISPKEKDMLFDLALQVATSQNLAYTTKELRGFRWHVNLNFQWKAFIYLISELRHRTGGEKVDNAWAEIEKSYTFHPSFDRDLSKRALPIAVDNLTIKAWGAYKATQGALCTSEPHFIELIRQRQRQRRHPDLTNSAITNTALPAMSWSNEESTIEDHIQEIPNANDANSFDWDEFNASLGPPDDVMDLASFEFPEPMNCCLTSGEYSDLTIQCGDDVYKVHKAVVCTRAGFFARAIKFGGKLLSHSKMYEIADKYEVTGLKKLACKNFALACLAFWDDEAFPIAIKHAFSTTIAEDRGLRDVIIKTVSDHDSLVCKAEIQAVMLEHSDLAVGVLLKKAG</sequence>
<proteinExistence type="predicted"/>
<dbReference type="InterPro" id="IPR050613">
    <property type="entry name" value="Sec_Metabolite_Reg"/>
</dbReference>
<name>A0A8H7B289_9PLEO</name>
<dbReference type="GeneID" id="62206806"/>
<dbReference type="AlphaFoldDB" id="A0A8H7B289"/>
<reference evidence="5" key="2">
    <citation type="submission" date="2020-08" db="EMBL/GenBank/DDBJ databases">
        <title>Draft Genome Sequence of Cumin Blight Pathogen Alternaria burnsii.</title>
        <authorList>
            <person name="Feng Z."/>
        </authorList>
    </citation>
    <scope>NUCLEOTIDE SEQUENCE</scope>
    <source>
        <strain evidence="5">CBS107.38</strain>
    </source>
</reference>
<gene>
    <name evidence="5" type="ORF">GT037_008581</name>
</gene>
<keyword evidence="6" id="KW-1185">Reference proteome</keyword>
<dbReference type="SUPFAM" id="SSF57701">
    <property type="entry name" value="Zn2/Cys6 DNA-binding domain"/>
    <property type="match status" value="1"/>
</dbReference>
<keyword evidence="3" id="KW-0539">Nucleus</keyword>
<dbReference type="PROSITE" id="PS50048">
    <property type="entry name" value="ZN2_CY6_FUNGAL_2"/>
    <property type="match status" value="1"/>
</dbReference>
<dbReference type="SMART" id="SM00066">
    <property type="entry name" value="GAL4"/>
    <property type="match status" value="1"/>
</dbReference>
<dbReference type="EMBL" id="JAAABM010000013">
    <property type="protein sequence ID" value="KAF7673258.1"/>
    <property type="molecule type" value="Genomic_DNA"/>
</dbReference>
<dbReference type="PANTHER" id="PTHR31001">
    <property type="entry name" value="UNCHARACTERIZED TRANSCRIPTIONAL REGULATORY PROTEIN"/>
    <property type="match status" value="1"/>
</dbReference>
<dbReference type="GO" id="GO:0003677">
    <property type="term" value="F:DNA binding"/>
    <property type="evidence" value="ECO:0007669"/>
    <property type="project" value="InterPro"/>
</dbReference>
<evidence type="ECO:0000313" key="6">
    <source>
        <dbReference type="Proteomes" id="UP000596902"/>
    </source>
</evidence>
<evidence type="ECO:0000256" key="2">
    <source>
        <dbReference type="ARBA" id="ARBA00022723"/>
    </source>
</evidence>
<dbReference type="RefSeq" id="XP_038783593.1">
    <property type="nucleotide sequence ID" value="XM_038933628.1"/>
</dbReference>
<comment type="subcellular location">
    <subcellularLocation>
        <location evidence="1">Nucleus</location>
    </subcellularLocation>
</comment>
<dbReference type="GO" id="GO:0006351">
    <property type="term" value="P:DNA-templated transcription"/>
    <property type="evidence" value="ECO:0007669"/>
    <property type="project" value="InterPro"/>
</dbReference>
<dbReference type="Gene3D" id="3.40.630.30">
    <property type="match status" value="1"/>
</dbReference>
<evidence type="ECO:0000259" key="4">
    <source>
        <dbReference type="PROSITE" id="PS50048"/>
    </source>
</evidence>
<dbReference type="InterPro" id="IPR016181">
    <property type="entry name" value="Acyl_CoA_acyltransferase"/>
</dbReference>
<dbReference type="InterPro" id="IPR011333">
    <property type="entry name" value="SKP1/BTB/POZ_sf"/>
</dbReference>
<dbReference type="Pfam" id="PF04082">
    <property type="entry name" value="Fungal_trans"/>
    <property type="match status" value="1"/>
</dbReference>
<dbReference type="Proteomes" id="UP000596902">
    <property type="component" value="Unassembled WGS sequence"/>
</dbReference>
<dbReference type="Pfam" id="PF00172">
    <property type="entry name" value="Zn_clus"/>
    <property type="match status" value="1"/>
</dbReference>
<dbReference type="Gene3D" id="4.10.240.10">
    <property type="entry name" value="Zn(2)-C6 fungal-type DNA-binding domain"/>
    <property type="match status" value="1"/>
</dbReference>
<comment type="caution">
    <text evidence="5">The sequence shown here is derived from an EMBL/GenBank/DDBJ whole genome shotgun (WGS) entry which is preliminary data.</text>
</comment>
<evidence type="ECO:0000256" key="3">
    <source>
        <dbReference type="ARBA" id="ARBA00023242"/>
    </source>
</evidence>
<dbReference type="CDD" id="cd12148">
    <property type="entry name" value="fungal_TF_MHR"/>
    <property type="match status" value="1"/>
</dbReference>
<dbReference type="GO" id="GO:0000981">
    <property type="term" value="F:DNA-binding transcription factor activity, RNA polymerase II-specific"/>
    <property type="evidence" value="ECO:0007669"/>
    <property type="project" value="InterPro"/>
</dbReference>
<dbReference type="PROSITE" id="PS00463">
    <property type="entry name" value="ZN2_CY6_FUNGAL_1"/>
    <property type="match status" value="1"/>
</dbReference>
<dbReference type="InterPro" id="IPR007219">
    <property type="entry name" value="XnlR_reg_dom"/>
</dbReference>
<keyword evidence="2" id="KW-0479">Metal-binding</keyword>
<protein>
    <recommendedName>
        <fullName evidence="4">Zn(2)-C6 fungal-type domain-containing protein</fullName>
    </recommendedName>
</protein>
<dbReference type="SUPFAM" id="SSF54695">
    <property type="entry name" value="POZ domain"/>
    <property type="match status" value="1"/>
</dbReference>
<evidence type="ECO:0000313" key="5">
    <source>
        <dbReference type="EMBL" id="KAF7673258.1"/>
    </source>
</evidence>
<dbReference type="CDD" id="cd18186">
    <property type="entry name" value="BTB_POZ_ZBTB_KLHL-like"/>
    <property type="match status" value="1"/>
</dbReference>
<dbReference type="SUPFAM" id="SSF55729">
    <property type="entry name" value="Acyl-CoA N-acyltransferases (Nat)"/>
    <property type="match status" value="1"/>
</dbReference>
<dbReference type="InterPro" id="IPR001138">
    <property type="entry name" value="Zn2Cys6_DnaBD"/>
</dbReference>
<reference evidence="5" key="1">
    <citation type="submission" date="2020-01" db="EMBL/GenBank/DDBJ databases">
        <authorList>
            <person name="Feng Z.H.Z."/>
        </authorList>
    </citation>
    <scope>NUCLEOTIDE SEQUENCE</scope>
    <source>
        <strain evidence="5">CBS107.38</strain>
    </source>
</reference>